<keyword evidence="2 3" id="KW-0186">Copper</keyword>
<evidence type="ECO:0000256" key="1">
    <source>
        <dbReference type="ARBA" id="ARBA00010996"/>
    </source>
</evidence>
<dbReference type="EMBL" id="WMBT01000005">
    <property type="protein sequence ID" value="MTE00696.1"/>
    <property type="molecule type" value="Genomic_DNA"/>
</dbReference>
<comment type="similarity">
    <text evidence="1">Belongs to the SCO1/2 family.</text>
</comment>
<keyword evidence="6" id="KW-1185">Reference proteome</keyword>
<keyword evidence="3" id="KW-0479">Metal-binding</keyword>
<dbReference type="PANTHER" id="PTHR12151:SF25">
    <property type="entry name" value="LINALOOL DEHYDRATASE_ISOMERASE DOMAIN-CONTAINING PROTEIN"/>
    <property type="match status" value="1"/>
</dbReference>
<dbReference type="AlphaFoldDB" id="A0A6L6HNK5"/>
<evidence type="ECO:0000256" key="2">
    <source>
        <dbReference type="ARBA" id="ARBA00023008"/>
    </source>
</evidence>
<dbReference type="FunFam" id="3.40.30.10:FF:000013">
    <property type="entry name" value="Blast:Protein SCO1 homolog, mitochondrial"/>
    <property type="match status" value="1"/>
</dbReference>
<sequence>MADRKILLIGCVAAVALLASGGVYLASRGGDDQFAGCGGSAVAGGMDAFGTDFTLTRQDGQRVTAQQVFAKPSLLYFGYTSCPDVCPMDSARNAEAAALLQEGGKDVQTVFVTVDPKRDTPQVVADFTSLFPGDMIGLTGTEEEIAAVNKGWRNYYKANDAEDGEYYLVDHMTNTYLVLPGNRTVDFFNRDTPPEVMAERVGCFVDALG</sequence>
<dbReference type="GO" id="GO:0046872">
    <property type="term" value="F:metal ion binding"/>
    <property type="evidence" value="ECO:0007669"/>
    <property type="project" value="UniProtKB-KW"/>
</dbReference>
<dbReference type="RefSeq" id="WP_154764768.1">
    <property type="nucleotide sequence ID" value="NZ_WMBT01000005.1"/>
</dbReference>
<proteinExistence type="inferred from homology"/>
<comment type="caution">
    <text evidence="5">The sequence shown here is derived from an EMBL/GenBank/DDBJ whole genome shotgun (WGS) entry which is preliminary data.</text>
</comment>
<organism evidence="5 6">
    <name type="scientific">Paracoccus lichenicola</name>
    <dbReference type="NCBI Taxonomy" id="2665644"/>
    <lineage>
        <taxon>Bacteria</taxon>
        <taxon>Pseudomonadati</taxon>
        <taxon>Pseudomonadota</taxon>
        <taxon>Alphaproteobacteria</taxon>
        <taxon>Rhodobacterales</taxon>
        <taxon>Paracoccaceae</taxon>
        <taxon>Paracoccus</taxon>
    </lineage>
</organism>
<accession>A0A6L6HNK5</accession>
<evidence type="ECO:0000313" key="6">
    <source>
        <dbReference type="Proteomes" id="UP000481417"/>
    </source>
</evidence>
<protein>
    <submittedName>
        <fullName evidence="5">SCO family protein</fullName>
    </submittedName>
</protein>
<dbReference type="Proteomes" id="UP000481417">
    <property type="component" value="Unassembled WGS sequence"/>
</dbReference>
<dbReference type="SUPFAM" id="SSF52833">
    <property type="entry name" value="Thioredoxin-like"/>
    <property type="match status" value="1"/>
</dbReference>
<gene>
    <name evidence="5" type="ORF">GIY56_10380</name>
</gene>
<name>A0A6L6HNK5_9RHOB</name>
<dbReference type="Pfam" id="PF02630">
    <property type="entry name" value="SCO1-SenC"/>
    <property type="match status" value="1"/>
</dbReference>
<dbReference type="InterPro" id="IPR036249">
    <property type="entry name" value="Thioredoxin-like_sf"/>
</dbReference>
<feature type="binding site" evidence="3">
    <location>
        <position position="86"/>
    </location>
    <ligand>
        <name>Cu cation</name>
        <dbReference type="ChEBI" id="CHEBI:23378"/>
    </ligand>
</feature>
<dbReference type="InterPro" id="IPR003782">
    <property type="entry name" value="SCO1/SenC"/>
</dbReference>
<feature type="binding site" evidence="3">
    <location>
        <position position="82"/>
    </location>
    <ligand>
        <name>Cu cation</name>
        <dbReference type="ChEBI" id="CHEBI:23378"/>
    </ligand>
</feature>
<feature type="binding site" evidence="3">
    <location>
        <position position="171"/>
    </location>
    <ligand>
        <name>Cu cation</name>
        <dbReference type="ChEBI" id="CHEBI:23378"/>
    </ligand>
</feature>
<dbReference type="PANTHER" id="PTHR12151">
    <property type="entry name" value="ELECTRON TRANSPORT PROTIN SCO1/SENC FAMILY MEMBER"/>
    <property type="match status" value="1"/>
</dbReference>
<feature type="disulfide bond" description="Redox-active" evidence="4">
    <location>
        <begin position="82"/>
        <end position="86"/>
    </location>
</feature>
<dbReference type="CDD" id="cd02968">
    <property type="entry name" value="SCO"/>
    <property type="match status" value="1"/>
</dbReference>
<evidence type="ECO:0000256" key="4">
    <source>
        <dbReference type="PIRSR" id="PIRSR603782-2"/>
    </source>
</evidence>
<dbReference type="Gene3D" id="3.40.30.10">
    <property type="entry name" value="Glutaredoxin"/>
    <property type="match status" value="1"/>
</dbReference>
<evidence type="ECO:0000313" key="5">
    <source>
        <dbReference type="EMBL" id="MTE00696.1"/>
    </source>
</evidence>
<keyword evidence="4" id="KW-1015">Disulfide bond</keyword>
<evidence type="ECO:0000256" key="3">
    <source>
        <dbReference type="PIRSR" id="PIRSR603782-1"/>
    </source>
</evidence>
<reference evidence="5 6" key="1">
    <citation type="submission" date="2019-11" db="EMBL/GenBank/DDBJ databases">
        <authorList>
            <person name="Lang L."/>
        </authorList>
    </citation>
    <scope>NUCLEOTIDE SEQUENCE [LARGE SCALE GENOMIC DNA]</scope>
    <source>
        <strain evidence="5 6">YIM 132242</strain>
    </source>
</reference>